<gene>
    <name evidence="9" type="ORF">GT755_19935</name>
</gene>
<evidence type="ECO:0000256" key="1">
    <source>
        <dbReference type="ARBA" id="ARBA00004651"/>
    </source>
</evidence>
<dbReference type="GO" id="GO:0005886">
    <property type="term" value="C:plasma membrane"/>
    <property type="evidence" value="ECO:0007669"/>
    <property type="project" value="UniProtKB-SubCell"/>
</dbReference>
<comment type="caution">
    <text evidence="9">The sequence shown here is derived from an EMBL/GenBank/DDBJ whole genome shotgun (WGS) entry which is preliminary data.</text>
</comment>
<name>A0A7C9MYD3_9ACTN</name>
<feature type="transmembrane region" description="Helical" evidence="7">
    <location>
        <begin position="425"/>
        <end position="448"/>
    </location>
</feature>
<dbReference type="Gene3D" id="1.20.1250.20">
    <property type="entry name" value="MFS general substrate transporter like domains"/>
    <property type="match status" value="1"/>
</dbReference>
<dbReference type="PRINTS" id="PR01036">
    <property type="entry name" value="TCRTETB"/>
</dbReference>
<dbReference type="CDD" id="cd17321">
    <property type="entry name" value="MFS_MMR_MDR_like"/>
    <property type="match status" value="1"/>
</dbReference>
<feature type="domain" description="Major facilitator superfamily (MFS) profile" evidence="8">
    <location>
        <begin position="7"/>
        <end position="452"/>
    </location>
</feature>
<dbReference type="AlphaFoldDB" id="A0A7C9MYD3"/>
<accession>A0A7C9MYD3</accession>
<feature type="transmembrane region" description="Helical" evidence="7">
    <location>
        <begin position="357"/>
        <end position="381"/>
    </location>
</feature>
<feature type="transmembrane region" description="Helical" evidence="7">
    <location>
        <begin position="36"/>
        <end position="60"/>
    </location>
</feature>
<evidence type="ECO:0000313" key="10">
    <source>
        <dbReference type="Proteomes" id="UP000479526"/>
    </source>
</evidence>
<evidence type="ECO:0000259" key="8">
    <source>
        <dbReference type="PROSITE" id="PS50850"/>
    </source>
</evidence>
<dbReference type="GO" id="GO:0022857">
    <property type="term" value="F:transmembrane transporter activity"/>
    <property type="evidence" value="ECO:0007669"/>
    <property type="project" value="InterPro"/>
</dbReference>
<dbReference type="Pfam" id="PF07690">
    <property type="entry name" value="MFS_1"/>
    <property type="match status" value="1"/>
</dbReference>
<sequence length="467" mass="48241">MRSRWWVLAAVSLATFMTYLDNNVVNVALPTIEQDLGLTLAGLEWIVSGYILAFAGLLLAGGRLADVFGLRVMFFIGLAVFTASSVAAGLAGSQETLIAARVAQGVGAALVTPTSLALIRATFVDARERATAVGIWGAVSALALAVGPLTGGVLSENISWGWIFLINLPIGVAVAVIAAVALPAGTRSRGIRIDVPGVLSSSIALFALTFALIEGEGEGWTSGLILGSFAVAAVAFAAFLTIEWRSREPMIDLRLFRSRVFSGGLLSMGLWAFGVFGIYFFTAIYLQSALGFSPTEAGAGFVPMALLMAAVAVFSPQLARRIGTGPSVAAGLALMVVAMAGLSSTGAGSAYLDLLPWFLVFGAGGGMLVPLTDVIIGAVPADRAGVASGTLNVSREVFGLLGITILGAVLNARQTAPTMTAFLDAYQFTLLIAAAIVAAGVPVALYALRKDRTVETVTEDHRDPALV</sequence>
<keyword evidence="10" id="KW-1185">Reference proteome</keyword>
<proteinExistence type="predicted"/>
<comment type="subcellular location">
    <subcellularLocation>
        <location evidence="1">Cell membrane</location>
        <topology evidence="1">Multi-pass membrane protein</topology>
    </subcellularLocation>
</comment>
<evidence type="ECO:0000256" key="7">
    <source>
        <dbReference type="SAM" id="Phobius"/>
    </source>
</evidence>
<evidence type="ECO:0000256" key="6">
    <source>
        <dbReference type="ARBA" id="ARBA00023136"/>
    </source>
</evidence>
<dbReference type="Gene3D" id="1.20.1720.10">
    <property type="entry name" value="Multidrug resistance protein D"/>
    <property type="match status" value="1"/>
</dbReference>
<dbReference type="InterPro" id="IPR004638">
    <property type="entry name" value="EmrB-like"/>
</dbReference>
<dbReference type="NCBIfam" id="TIGR00711">
    <property type="entry name" value="efflux_EmrB"/>
    <property type="match status" value="1"/>
</dbReference>
<keyword evidence="4 7" id="KW-0812">Transmembrane</keyword>
<feature type="transmembrane region" description="Helical" evidence="7">
    <location>
        <begin position="219"/>
        <end position="242"/>
    </location>
</feature>
<feature type="transmembrane region" description="Helical" evidence="7">
    <location>
        <begin position="193"/>
        <end position="213"/>
    </location>
</feature>
<feature type="transmembrane region" description="Helical" evidence="7">
    <location>
        <begin position="298"/>
        <end position="316"/>
    </location>
</feature>
<dbReference type="InterPro" id="IPR036259">
    <property type="entry name" value="MFS_trans_sf"/>
</dbReference>
<feature type="transmembrane region" description="Helical" evidence="7">
    <location>
        <begin position="72"/>
        <end position="92"/>
    </location>
</feature>
<dbReference type="InterPro" id="IPR020846">
    <property type="entry name" value="MFS_dom"/>
</dbReference>
<dbReference type="EMBL" id="WXEW01000005">
    <property type="protein sequence ID" value="NAS23951.1"/>
    <property type="molecule type" value="Genomic_DNA"/>
</dbReference>
<feature type="transmembrane region" description="Helical" evidence="7">
    <location>
        <begin position="98"/>
        <end position="119"/>
    </location>
</feature>
<dbReference type="RefSeq" id="WP_161481148.1">
    <property type="nucleotide sequence ID" value="NZ_WXEW01000005.1"/>
</dbReference>
<keyword evidence="6 7" id="KW-0472">Membrane</keyword>
<feature type="transmembrane region" description="Helical" evidence="7">
    <location>
        <begin position="160"/>
        <end position="181"/>
    </location>
</feature>
<dbReference type="Proteomes" id="UP000479526">
    <property type="component" value="Unassembled WGS sequence"/>
</dbReference>
<evidence type="ECO:0000256" key="2">
    <source>
        <dbReference type="ARBA" id="ARBA00022448"/>
    </source>
</evidence>
<dbReference type="PANTHER" id="PTHR42718:SF42">
    <property type="entry name" value="EXPORT PROTEIN"/>
    <property type="match status" value="1"/>
</dbReference>
<feature type="transmembrane region" description="Helical" evidence="7">
    <location>
        <begin position="131"/>
        <end position="154"/>
    </location>
</feature>
<keyword evidence="3" id="KW-1003">Cell membrane</keyword>
<feature type="transmembrane region" description="Helical" evidence="7">
    <location>
        <begin position="263"/>
        <end position="286"/>
    </location>
</feature>
<feature type="transmembrane region" description="Helical" evidence="7">
    <location>
        <begin position="328"/>
        <end position="351"/>
    </location>
</feature>
<dbReference type="PROSITE" id="PS50850">
    <property type="entry name" value="MFS"/>
    <property type="match status" value="1"/>
</dbReference>
<reference evidence="9 10" key="1">
    <citation type="submission" date="2020-01" db="EMBL/GenBank/DDBJ databases">
        <title>Herbidospora sp. NEAU-GS84 nov., a novel actinomycete isolated from soil.</title>
        <authorList>
            <person name="Han L."/>
        </authorList>
    </citation>
    <scope>NUCLEOTIDE SEQUENCE [LARGE SCALE GENOMIC DNA]</scope>
    <source>
        <strain evidence="9 10">NEAU-GS84</strain>
    </source>
</reference>
<keyword evidence="5 7" id="KW-1133">Transmembrane helix</keyword>
<feature type="transmembrane region" description="Helical" evidence="7">
    <location>
        <begin position="393"/>
        <end position="413"/>
    </location>
</feature>
<evidence type="ECO:0000256" key="5">
    <source>
        <dbReference type="ARBA" id="ARBA00022989"/>
    </source>
</evidence>
<evidence type="ECO:0000256" key="3">
    <source>
        <dbReference type="ARBA" id="ARBA00022475"/>
    </source>
</evidence>
<organism evidence="9 10">
    <name type="scientific">Herbidospora solisilvae</name>
    <dbReference type="NCBI Taxonomy" id="2696284"/>
    <lineage>
        <taxon>Bacteria</taxon>
        <taxon>Bacillati</taxon>
        <taxon>Actinomycetota</taxon>
        <taxon>Actinomycetes</taxon>
        <taxon>Streptosporangiales</taxon>
        <taxon>Streptosporangiaceae</taxon>
        <taxon>Herbidospora</taxon>
    </lineage>
</organism>
<protein>
    <submittedName>
        <fullName evidence="9">DHA2 family efflux MFS transporter permease subunit</fullName>
    </submittedName>
</protein>
<evidence type="ECO:0000313" key="9">
    <source>
        <dbReference type="EMBL" id="NAS23951.1"/>
    </source>
</evidence>
<keyword evidence="2" id="KW-0813">Transport</keyword>
<evidence type="ECO:0000256" key="4">
    <source>
        <dbReference type="ARBA" id="ARBA00022692"/>
    </source>
</evidence>
<dbReference type="PANTHER" id="PTHR42718">
    <property type="entry name" value="MAJOR FACILITATOR SUPERFAMILY MULTIDRUG TRANSPORTER MFSC"/>
    <property type="match status" value="1"/>
</dbReference>
<dbReference type="InterPro" id="IPR011701">
    <property type="entry name" value="MFS"/>
</dbReference>
<dbReference type="SUPFAM" id="SSF103473">
    <property type="entry name" value="MFS general substrate transporter"/>
    <property type="match status" value="1"/>
</dbReference>